<keyword evidence="1" id="KW-0812">Transmembrane</keyword>
<dbReference type="GeneID" id="86892238"/>
<gene>
    <name evidence="5" type="ORF">F1644_13065</name>
    <name evidence="4" type="ORF">GGR15_003084</name>
</gene>
<dbReference type="Gene3D" id="3.55.50.30">
    <property type="match status" value="1"/>
</dbReference>
<dbReference type="GO" id="GO:0016989">
    <property type="term" value="F:sigma factor antagonist activity"/>
    <property type="evidence" value="ECO:0007669"/>
    <property type="project" value="TreeGrafter"/>
</dbReference>
<dbReference type="EMBL" id="JAATLI010000011">
    <property type="protein sequence ID" value="NJC19450.1"/>
    <property type="molecule type" value="Genomic_DNA"/>
</dbReference>
<feature type="transmembrane region" description="Helical" evidence="1">
    <location>
        <begin position="79"/>
        <end position="99"/>
    </location>
</feature>
<evidence type="ECO:0000259" key="2">
    <source>
        <dbReference type="Pfam" id="PF04773"/>
    </source>
</evidence>
<evidence type="ECO:0000256" key="1">
    <source>
        <dbReference type="SAM" id="Phobius"/>
    </source>
</evidence>
<dbReference type="AlphaFoldDB" id="A0A7X5YE43"/>
<feature type="domain" description="FecR protein" evidence="2">
    <location>
        <begin position="178"/>
        <end position="272"/>
    </location>
</feature>
<dbReference type="Pfam" id="PF16344">
    <property type="entry name" value="FecR_C"/>
    <property type="match status" value="1"/>
</dbReference>
<keyword evidence="7" id="KW-1185">Reference proteome</keyword>
<proteinExistence type="predicted"/>
<accession>A0A7X5YE43</accession>
<sequence>MKKDIDDILAAYLNKAPLTEEERQEFEAWKNSSVHNKKVGKLIVKLEKQKQILARHQSHQVVFNKVQHQVRQSKRKRQLIFWSSCAAGIILFIGFFFLLRTENTVTRTQTINQTYISGLALKRPAAELILPDGRKRLLSQEKKAVIVSDSNREMRTDQQTLIVESNTIKTRETEYYTINIPYGAEYNLVLSDGSKIYLNAGSTLRYPDQFIGDKREVFLTGEAYFEVKSDSLHPFIVHASDVAIRVLGTSFNVNAYAEGTWVKTTLVEGRVEAHCGNKNIIMAPGTQVAYNKTTQESDYFPVNVQQFISWKEGYYEFEDMSLEELMQIFTRWYNLNIEFADPKVKEIKFSGRLKRYEDLRPLFEMLEYTRDVNFIIAEDKIIIQRK</sequence>
<dbReference type="PANTHER" id="PTHR30273:SF2">
    <property type="entry name" value="PROTEIN FECR"/>
    <property type="match status" value="1"/>
</dbReference>
<evidence type="ECO:0000313" key="7">
    <source>
        <dbReference type="Proteomes" id="UP001302374"/>
    </source>
</evidence>
<dbReference type="PIRSF" id="PIRSF018266">
    <property type="entry name" value="FecR"/>
    <property type="match status" value="1"/>
</dbReference>
<dbReference type="Proteomes" id="UP000576368">
    <property type="component" value="Unassembled WGS sequence"/>
</dbReference>
<evidence type="ECO:0000313" key="6">
    <source>
        <dbReference type="Proteomes" id="UP000576368"/>
    </source>
</evidence>
<dbReference type="InterPro" id="IPR006860">
    <property type="entry name" value="FecR"/>
</dbReference>
<organism evidence="4 6">
    <name type="scientific">Butyricimonas paravirosa</name>
    <dbReference type="NCBI Taxonomy" id="1472417"/>
    <lineage>
        <taxon>Bacteria</taxon>
        <taxon>Pseudomonadati</taxon>
        <taxon>Bacteroidota</taxon>
        <taxon>Bacteroidia</taxon>
        <taxon>Bacteroidales</taxon>
        <taxon>Odoribacteraceae</taxon>
        <taxon>Butyricimonas</taxon>
    </lineage>
</organism>
<reference evidence="5 7" key="1">
    <citation type="submission" date="2019-09" db="EMBL/GenBank/DDBJ databases">
        <title>Butyricimonas paravirosa DSM 105722 (=214-4 = JCM 18677 = CCUG 65563).</title>
        <authorList>
            <person name="Le Roy T."/>
            <person name="Cani P.D."/>
        </authorList>
    </citation>
    <scope>NUCLEOTIDE SEQUENCE [LARGE SCALE GENOMIC DNA]</scope>
    <source>
        <strain evidence="5 7">DSM 105722</strain>
    </source>
</reference>
<evidence type="ECO:0000259" key="3">
    <source>
        <dbReference type="Pfam" id="PF16344"/>
    </source>
</evidence>
<dbReference type="InterPro" id="IPR032508">
    <property type="entry name" value="FecR_C"/>
</dbReference>
<keyword evidence="1" id="KW-1133">Transmembrane helix</keyword>
<dbReference type="InterPro" id="IPR012373">
    <property type="entry name" value="Ferrdict_sens_TM"/>
</dbReference>
<evidence type="ECO:0000313" key="4">
    <source>
        <dbReference type="EMBL" id="NJC19450.1"/>
    </source>
</evidence>
<dbReference type="FunFam" id="2.60.120.1440:FF:000001">
    <property type="entry name" value="Putative anti-sigma factor"/>
    <property type="match status" value="1"/>
</dbReference>
<feature type="domain" description="Protein FecR C-terminal" evidence="3">
    <location>
        <begin position="315"/>
        <end position="383"/>
    </location>
</feature>
<dbReference type="Gene3D" id="2.60.120.1440">
    <property type="match status" value="1"/>
</dbReference>
<dbReference type="PANTHER" id="PTHR30273">
    <property type="entry name" value="PERIPLASMIC SIGNAL SENSOR AND SIGMA FACTOR ACTIVATOR FECR-RELATED"/>
    <property type="match status" value="1"/>
</dbReference>
<evidence type="ECO:0000313" key="5">
    <source>
        <dbReference type="EMBL" id="WOF13134.1"/>
    </source>
</evidence>
<keyword evidence="1" id="KW-0472">Membrane</keyword>
<dbReference type="Pfam" id="PF04773">
    <property type="entry name" value="FecR"/>
    <property type="match status" value="1"/>
</dbReference>
<name>A0A7X5YE43_9BACT</name>
<dbReference type="Proteomes" id="UP001302374">
    <property type="component" value="Chromosome"/>
</dbReference>
<dbReference type="EMBL" id="CP043839">
    <property type="protein sequence ID" value="WOF13134.1"/>
    <property type="molecule type" value="Genomic_DNA"/>
</dbReference>
<reference evidence="4 6" key="2">
    <citation type="submission" date="2020-03" db="EMBL/GenBank/DDBJ databases">
        <title>Genomic Encyclopedia of Type Strains, Phase IV (KMG-IV): sequencing the most valuable type-strain genomes for metagenomic binning, comparative biology and taxonomic classification.</title>
        <authorList>
            <person name="Goeker M."/>
        </authorList>
    </citation>
    <scope>NUCLEOTIDE SEQUENCE [LARGE SCALE GENOMIC DNA]</scope>
    <source>
        <strain evidence="4 6">DSM 105722</strain>
    </source>
</reference>
<dbReference type="RefSeq" id="WP_118302978.1">
    <property type="nucleotide sequence ID" value="NZ_BMPA01000001.1"/>
</dbReference>
<protein>
    <submittedName>
        <fullName evidence="5">FecR family protein</fullName>
    </submittedName>
    <submittedName>
        <fullName evidence="4">Ferric-dicitrate binding protein FerR (Iron transport regulator)</fullName>
    </submittedName>
</protein>